<name>W4KB76_HETIT</name>
<dbReference type="PANTHER" id="PTHR35179">
    <property type="entry name" value="PROTEIN CBG02620"/>
    <property type="match status" value="1"/>
</dbReference>
<organism evidence="1 2">
    <name type="scientific">Heterobasidion irregulare (strain TC 32-1)</name>
    <dbReference type="NCBI Taxonomy" id="747525"/>
    <lineage>
        <taxon>Eukaryota</taxon>
        <taxon>Fungi</taxon>
        <taxon>Dikarya</taxon>
        <taxon>Basidiomycota</taxon>
        <taxon>Agaricomycotina</taxon>
        <taxon>Agaricomycetes</taxon>
        <taxon>Russulales</taxon>
        <taxon>Bondarzewiaceae</taxon>
        <taxon>Heterobasidion</taxon>
        <taxon>Heterobasidion annosum species complex</taxon>
    </lineage>
</organism>
<dbReference type="PANTHER" id="PTHR35179:SF2">
    <property type="entry name" value="START DOMAIN-CONTAINING PROTEIN"/>
    <property type="match status" value="1"/>
</dbReference>
<dbReference type="KEGG" id="hir:HETIRDRAFT_318940"/>
<evidence type="ECO:0000313" key="2">
    <source>
        <dbReference type="Proteomes" id="UP000030671"/>
    </source>
</evidence>
<dbReference type="HOGENOM" id="CLU_030046_0_1_1"/>
<dbReference type="AlphaFoldDB" id="W4KB76"/>
<dbReference type="InParanoid" id="W4KB76"/>
<sequence>MVPTSYLSKALRAEPRIIITVNVTPHKCGTKAEMRRFSRTSPNPMAYSHPLIASDGLPAERDIMEGLKKSHPVDTLSIHPVTNERPTATTSTAVRNLEYIGSYNWTNASDAAEIIVPGSAPEWTDRSLPIKLSPDRGVRFSHQNGFKSPSSILLPLFKSVDVLNKEVDWPSVDFVVDRSGLRKIMRWISVDDVKDFRIDMELAGKQTVLLNRWEARTREIMPGYTYGFNFEKAMTAAVPGCEKATSHHRIVKYACAHFSWSQDVHGLPPLQDFCGLKLVVRFEVDACLPPATPKRSASRANMSSNPEDLADALVGLKITPSKPVTPSVASRSSPAASEAGSSLQLRILRAGVEQPQSSIIELTTRSEKTIHNVNSTDQFLQLYLSQTPHLYVGVHFKGRFFDVRKQGLESSELVSQREKAESSLRQLGNTLRMIQKIVVKHGRTGRLSLVCEKGTLRVYERVSTQSCLPAEVMQRFET</sequence>
<proteinExistence type="predicted"/>
<protein>
    <recommendedName>
        <fullName evidence="3">Geranylgeranyl pyrophosphate synthetase</fullName>
    </recommendedName>
</protein>
<accession>W4KB76</accession>
<dbReference type="GeneID" id="20670558"/>
<keyword evidence="2" id="KW-1185">Reference proteome</keyword>
<dbReference type="Proteomes" id="UP000030671">
    <property type="component" value="Unassembled WGS sequence"/>
</dbReference>
<dbReference type="OrthoDB" id="420564at2759"/>
<gene>
    <name evidence="1" type="ORF">HETIRDRAFT_318940</name>
</gene>
<evidence type="ECO:0000313" key="1">
    <source>
        <dbReference type="EMBL" id="ETW82296.1"/>
    </source>
</evidence>
<dbReference type="eggNOG" id="ENOG502QRQN">
    <property type="taxonomic scope" value="Eukaryota"/>
</dbReference>
<dbReference type="STRING" id="747525.W4KB76"/>
<evidence type="ECO:0008006" key="3">
    <source>
        <dbReference type="Google" id="ProtNLM"/>
    </source>
</evidence>
<dbReference type="RefSeq" id="XP_009546828.1">
    <property type="nucleotide sequence ID" value="XM_009548533.1"/>
</dbReference>
<reference evidence="1 2" key="1">
    <citation type="journal article" date="2012" name="New Phytol.">
        <title>Insight into trade-off between wood decay and parasitism from the genome of a fungal forest pathogen.</title>
        <authorList>
            <person name="Olson A."/>
            <person name="Aerts A."/>
            <person name="Asiegbu F."/>
            <person name="Belbahri L."/>
            <person name="Bouzid O."/>
            <person name="Broberg A."/>
            <person name="Canback B."/>
            <person name="Coutinho P.M."/>
            <person name="Cullen D."/>
            <person name="Dalman K."/>
            <person name="Deflorio G."/>
            <person name="van Diepen L.T."/>
            <person name="Dunand C."/>
            <person name="Duplessis S."/>
            <person name="Durling M."/>
            <person name="Gonthier P."/>
            <person name="Grimwood J."/>
            <person name="Fossdal C.G."/>
            <person name="Hansson D."/>
            <person name="Henrissat B."/>
            <person name="Hietala A."/>
            <person name="Himmelstrand K."/>
            <person name="Hoffmeister D."/>
            <person name="Hogberg N."/>
            <person name="James T.Y."/>
            <person name="Karlsson M."/>
            <person name="Kohler A."/>
            <person name="Kues U."/>
            <person name="Lee Y.H."/>
            <person name="Lin Y.C."/>
            <person name="Lind M."/>
            <person name="Lindquist E."/>
            <person name="Lombard V."/>
            <person name="Lucas S."/>
            <person name="Lunden K."/>
            <person name="Morin E."/>
            <person name="Murat C."/>
            <person name="Park J."/>
            <person name="Raffaello T."/>
            <person name="Rouze P."/>
            <person name="Salamov A."/>
            <person name="Schmutz J."/>
            <person name="Solheim H."/>
            <person name="Stahlberg J."/>
            <person name="Velez H."/>
            <person name="de Vries R.P."/>
            <person name="Wiebenga A."/>
            <person name="Woodward S."/>
            <person name="Yakovlev I."/>
            <person name="Garbelotto M."/>
            <person name="Martin F."/>
            <person name="Grigoriev I.V."/>
            <person name="Stenlid J."/>
        </authorList>
    </citation>
    <scope>NUCLEOTIDE SEQUENCE [LARGE SCALE GENOMIC DNA]</scope>
    <source>
        <strain evidence="1 2">TC 32-1</strain>
    </source>
</reference>
<dbReference type="EMBL" id="KI925458">
    <property type="protein sequence ID" value="ETW82296.1"/>
    <property type="molecule type" value="Genomic_DNA"/>
</dbReference>